<accession>A0AC61N871</accession>
<keyword evidence="2" id="KW-1185">Reference proteome</keyword>
<evidence type="ECO:0000313" key="1">
    <source>
        <dbReference type="EMBL" id="QUC67503.1"/>
    </source>
</evidence>
<sequence length="270" mass="31016">MSIGETITRKRKALGMTQKELAEKLSVSFQAVSKWETDASHPDVELLTALAEVLGTTVDALVGYRSPILADYEERYQTSEYYWGIEPNRLCYDILRLRPPVKPYKVLDIGCGEGKDAVFLARNGYRVSAIDIAENGLEKGRILAERCSTRVDFFKADISDYRLTEKYDIILSSGVFHFLRPDIREEVTDNLKKYTNDGGLHALNVFVSKPYLKRSGEKKGNRYEWKSGELFTYYHDWHMHRIDEELFDCNSGGIPHQHCMDIMVAEKKVK</sequence>
<dbReference type="Proteomes" id="UP000682782">
    <property type="component" value="Chromosome"/>
</dbReference>
<name>A0AC61N871_9FIRM</name>
<dbReference type="EMBL" id="CP068393">
    <property type="protein sequence ID" value="QUC67503.1"/>
    <property type="molecule type" value="Genomic_DNA"/>
</dbReference>
<organism evidence="1 2">
    <name type="scientific">Aristaeella hokkaidonensis</name>
    <dbReference type="NCBI Taxonomy" id="3046382"/>
    <lineage>
        <taxon>Bacteria</taxon>
        <taxon>Bacillati</taxon>
        <taxon>Bacillota</taxon>
        <taxon>Clostridia</taxon>
        <taxon>Eubacteriales</taxon>
        <taxon>Aristaeellaceae</taxon>
        <taxon>Aristaeella</taxon>
    </lineage>
</organism>
<protein>
    <submittedName>
        <fullName evidence="1">Helix-turn-helix domain-containing protein</fullName>
    </submittedName>
</protein>
<reference evidence="1" key="1">
    <citation type="submission" date="2021-01" db="EMBL/GenBank/DDBJ databases">
        <title>Complete genome sequence of Clostridiales bacterium R-7.</title>
        <authorList>
            <person name="Mahoney-Kurpe S.C."/>
            <person name="Palevich N."/>
            <person name="Koike S."/>
            <person name="Moon C.D."/>
            <person name="Attwood G.T."/>
        </authorList>
    </citation>
    <scope>NUCLEOTIDE SEQUENCE</scope>
    <source>
        <strain evidence="1">R-7</strain>
    </source>
</reference>
<gene>
    <name evidence="1" type="ORF">JYE49_02025</name>
</gene>
<proteinExistence type="predicted"/>
<evidence type="ECO:0000313" key="2">
    <source>
        <dbReference type="Proteomes" id="UP000682782"/>
    </source>
</evidence>